<evidence type="ECO:0000259" key="3">
    <source>
        <dbReference type="Pfam" id="PF07992"/>
    </source>
</evidence>
<dbReference type="PRINTS" id="PR00368">
    <property type="entry name" value="FADPNR"/>
</dbReference>
<dbReference type="RefSeq" id="WP_132472926.1">
    <property type="nucleotide sequence ID" value="NZ_JBHRVM010000001.1"/>
</dbReference>
<evidence type="ECO:0000313" key="6">
    <source>
        <dbReference type="Proteomes" id="UP000294692"/>
    </source>
</evidence>
<accession>A0A4R3VGQ9</accession>
<evidence type="ECO:0000259" key="4">
    <source>
        <dbReference type="Pfam" id="PF17806"/>
    </source>
</evidence>
<dbReference type="SUPFAM" id="SSF54292">
    <property type="entry name" value="2Fe-2S ferredoxin-like"/>
    <property type="match status" value="1"/>
</dbReference>
<dbReference type="GO" id="GO:0051536">
    <property type="term" value="F:iron-sulfur cluster binding"/>
    <property type="evidence" value="ECO:0007669"/>
    <property type="project" value="InterPro"/>
</dbReference>
<dbReference type="PRINTS" id="PR00411">
    <property type="entry name" value="PNDRDTASEI"/>
</dbReference>
<evidence type="ECO:0000256" key="1">
    <source>
        <dbReference type="ARBA" id="ARBA00023002"/>
    </source>
</evidence>
<dbReference type="Pfam" id="PF13510">
    <property type="entry name" value="Fer2_4"/>
    <property type="match status" value="1"/>
</dbReference>
<dbReference type="InterPro" id="IPR023753">
    <property type="entry name" value="FAD/NAD-binding_dom"/>
</dbReference>
<dbReference type="Gene3D" id="3.40.50.720">
    <property type="entry name" value="NAD(P)-binding Rossmann-like Domain"/>
    <property type="match status" value="1"/>
</dbReference>
<dbReference type="Gene3D" id="3.10.20.440">
    <property type="entry name" value="2Fe-2S iron-sulphur cluster binding domain, sarcosine oxidase, alpha subunit, N-terminal domain"/>
    <property type="match status" value="1"/>
</dbReference>
<evidence type="ECO:0000313" key="5">
    <source>
        <dbReference type="EMBL" id="TCV02944.1"/>
    </source>
</evidence>
<dbReference type="AlphaFoldDB" id="A0A4R3VGQ9"/>
<comment type="caution">
    <text evidence="5">The sequence shown here is derived from an EMBL/GenBank/DDBJ whole genome shotgun (WGS) entry which is preliminary data.</text>
</comment>
<evidence type="ECO:0000256" key="2">
    <source>
        <dbReference type="SAM" id="MobiDB-lite"/>
    </source>
</evidence>
<dbReference type="OrthoDB" id="9801699at2"/>
<feature type="domain" description="SoxA A3" evidence="4">
    <location>
        <begin position="525"/>
        <end position="601"/>
    </location>
</feature>
<dbReference type="InterPro" id="IPR041117">
    <property type="entry name" value="SoxA_A3"/>
</dbReference>
<dbReference type="Pfam" id="PF07992">
    <property type="entry name" value="Pyr_redox_2"/>
    <property type="match status" value="1"/>
</dbReference>
<proteinExistence type="predicted"/>
<gene>
    <name evidence="5" type="ORF">EV686_101404</name>
</gene>
<dbReference type="PANTHER" id="PTHR42949">
    <property type="entry name" value="ANAEROBIC GLYCEROL-3-PHOSPHATE DEHYDROGENASE SUBUNIT B"/>
    <property type="match status" value="1"/>
</dbReference>
<keyword evidence="6" id="KW-1185">Reference proteome</keyword>
<dbReference type="InterPro" id="IPR051691">
    <property type="entry name" value="Metab_Enz_Cyan_OpOx_G3PDH"/>
</dbReference>
<dbReference type="Pfam" id="PF17806">
    <property type="entry name" value="SO_alpha_A3"/>
    <property type="match status" value="1"/>
</dbReference>
<name>A0A4R3VGQ9_9BURK</name>
<dbReference type="SUPFAM" id="SSF51905">
    <property type="entry name" value="FAD/NAD(P)-binding domain"/>
    <property type="match status" value="1"/>
</dbReference>
<dbReference type="GO" id="GO:0016491">
    <property type="term" value="F:oxidoreductase activity"/>
    <property type="evidence" value="ECO:0007669"/>
    <property type="project" value="UniProtKB-KW"/>
</dbReference>
<keyword evidence="1" id="KW-0560">Oxidoreductase</keyword>
<dbReference type="PANTHER" id="PTHR42949:SF3">
    <property type="entry name" value="ANAEROBIC GLYCEROL-3-PHOSPHATE DEHYDROGENASE SUBUNIT B"/>
    <property type="match status" value="1"/>
</dbReference>
<dbReference type="InterPro" id="IPR036188">
    <property type="entry name" value="FAD/NAD-bd_sf"/>
</dbReference>
<feature type="region of interest" description="Disordered" evidence="2">
    <location>
        <begin position="177"/>
        <end position="197"/>
    </location>
</feature>
<dbReference type="InterPro" id="IPR042204">
    <property type="entry name" value="2Fe-2S-bd_N"/>
</dbReference>
<dbReference type="InterPro" id="IPR041854">
    <property type="entry name" value="BFD-like_2Fe2S-bd_dom_sf"/>
</dbReference>
<dbReference type="EMBL" id="SMBX01000001">
    <property type="protein sequence ID" value="TCV02944.1"/>
    <property type="molecule type" value="Genomic_DNA"/>
</dbReference>
<feature type="domain" description="FAD/NAD(P)-binding" evidence="3">
    <location>
        <begin position="152"/>
        <end position="454"/>
    </location>
</feature>
<dbReference type="Proteomes" id="UP000294692">
    <property type="component" value="Unassembled WGS sequence"/>
</dbReference>
<dbReference type="Gene3D" id="1.10.10.1100">
    <property type="entry name" value="BFD-like [2Fe-2S]-binding domain"/>
    <property type="match status" value="1"/>
</dbReference>
<reference evidence="5 6" key="1">
    <citation type="submission" date="2019-03" db="EMBL/GenBank/DDBJ databases">
        <title>Genomic Encyclopedia of Type Strains, Phase IV (KMG-IV): sequencing the most valuable type-strain genomes for metagenomic binning, comparative biology and taxonomic classification.</title>
        <authorList>
            <person name="Goeker M."/>
        </authorList>
    </citation>
    <scope>NUCLEOTIDE SEQUENCE [LARGE SCALE GENOMIC DNA]</scope>
    <source>
        <strain evidence="5 6">DSM 100048</strain>
    </source>
</reference>
<dbReference type="CDD" id="cd19946">
    <property type="entry name" value="GlpA-like_Fer2_BFD-like"/>
    <property type="match status" value="1"/>
</dbReference>
<dbReference type="Gene3D" id="3.50.50.60">
    <property type="entry name" value="FAD/NAD(P)-binding domain"/>
    <property type="match status" value="2"/>
</dbReference>
<organism evidence="5 6">
    <name type="scientific">Paracandidimonas soli</name>
    <dbReference type="NCBI Taxonomy" id="1917182"/>
    <lineage>
        <taxon>Bacteria</taxon>
        <taxon>Pseudomonadati</taxon>
        <taxon>Pseudomonadota</taxon>
        <taxon>Betaproteobacteria</taxon>
        <taxon>Burkholderiales</taxon>
        <taxon>Alcaligenaceae</taxon>
        <taxon>Paracandidimonas</taxon>
    </lineage>
</organism>
<protein>
    <submittedName>
        <fullName evidence="5">NADPH-dependent 2,4-dienoyl-CoA reductase/sulfur reductase-like enzyme</fullName>
    </submittedName>
</protein>
<sequence length="604" mass="64951">MTEATPARARPQLVRARPPSTATIPFLLNGLQVHARKGDTVLTALLTQAGHLRTSEFLARPRAGFCLMGACQDCWVSCSDGRRVRSCTTLIEPGMSLCLPPAAFSCPAKGDTPVPGMEETGGCTPPHPLGDKPCFPQQDAAQSPVKRTMNPRIIVIGGGPAGIRACEILVSHGLQPTLIDESPRPGGQIYRQPPQGRERPARALYGFEAGKARRLHETAQTLLPHIDYHPETLVWNAAPGMLDLHGPQGMARQAYTHLILATGATDRILPFEGWTIPGVYSLGGAQVSLKHQDCLVGNRVAFVGTGPLLYLVAYQYARQGAHVAGVFDSAPFSAQLRALPGMCRKPAVLAKGLYYLAWLRARGIPIHTSCTPVRVEGSEHVQGLRVRQGSREWTVACDAVATGYGLRSETQLPDLLECEFDYSPLHRAWLPRLDPAGRSSVAGIYLAGDGAGIGGADMAEIAGARAALALLADIGRLVPLRQARSLERRINRWRAFRHALERAFPFPDWQAWPRPGHTLLCRCEEVTCAQAVAALQMDGQPELNRIKALCRVGMGRCQGRMCSSAAAELLAAQGDIDTSSVGRLRSQAPVKPIPLTALGADPSA</sequence>
<dbReference type="InterPro" id="IPR036010">
    <property type="entry name" value="2Fe-2S_ferredoxin-like_sf"/>
</dbReference>